<evidence type="ECO:0000256" key="1">
    <source>
        <dbReference type="SAM" id="SignalP"/>
    </source>
</evidence>
<proteinExistence type="predicted"/>
<dbReference type="RefSeq" id="WP_092866130.1">
    <property type="nucleotide sequence ID" value="NZ_FOQH01000022.1"/>
</dbReference>
<dbReference type="OrthoDB" id="9796962at2"/>
<dbReference type="SUPFAM" id="SSF110087">
    <property type="entry name" value="DR1885-like metal-binding protein"/>
    <property type="match status" value="1"/>
</dbReference>
<protein>
    <recommendedName>
        <fullName evidence="4">Copper(I)-binding protein</fullName>
    </recommendedName>
</protein>
<name>A0A1I3PX10_9RHOB</name>
<evidence type="ECO:0000313" key="3">
    <source>
        <dbReference type="Proteomes" id="UP000199377"/>
    </source>
</evidence>
<feature type="signal peptide" evidence="1">
    <location>
        <begin position="1"/>
        <end position="19"/>
    </location>
</feature>
<organism evidence="2 3">
    <name type="scientific">Albimonas pacifica</name>
    <dbReference type="NCBI Taxonomy" id="1114924"/>
    <lineage>
        <taxon>Bacteria</taxon>
        <taxon>Pseudomonadati</taxon>
        <taxon>Pseudomonadota</taxon>
        <taxon>Alphaproteobacteria</taxon>
        <taxon>Rhodobacterales</taxon>
        <taxon>Paracoccaceae</taxon>
        <taxon>Albimonas</taxon>
    </lineage>
</organism>
<dbReference type="STRING" id="1114924.SAMN05216258_1226"/>
<reference evidence="2 3" key="1">
    <citation type="submission" date="2016-10" db="EMBL/GenBank/DDBJ databases">
        <authorList>
            <person name="de Groot N.N."/>
        </authorList>
    </citation>
    <scope>NUCLEOTIDE SEQUENCE [LARGE SCALE GENOMIC DNA]</scope>
    <source>
        <strain evidence="2 3">CGMCC 1.11030</strain>
    </source>
</reference>
<accession>A0A1I3PX10</accession>
<sequence>MKLFLAAVCTAMFSAAALAEVVVSDPWARASILASRPGAAYLTLRSDADDRLLSATTPVADHVMIHASETDADSVARMIHLDALDLPAGRMVRFAPGGMHLMLMGLAGKLDEGASFPLTLTFERAGAITVGVPVLGVAATGPEVEP</sequence>
<keyword evidence="3" id="KW-1185">Reference proteome</keyword>
<dbReference type="InterPro" id="IPR007410">
    <property type="entry name" value="LpqE-like"/>
</dbReference>
<dbReference type="Proteomes" id="UP000199377">
    <property type="component" value="Unassembled WGS sequence"/>
</dbReference>
<dbReference type="Gene3D" id="2.60.40.1890">
    <property type="entry name" value="PCu(A)C copper chaperone"/>
    <property type="match status" value="1"/>
</dbReference>
<dbReference type="AlphaFoldDB" id="A0A1I3PX10"/>
<evidence type="ECO:0008006" key="4">
    <source>
        <dbReference type="Google" id="ProtNLM"/>
    </source>
</evidence>
<gene>
    <name evidence="2" type="ORF">SAMN05216258_1226</name>
</gene>
<feature type="chain" id="PRO_5011504448" description="Copper(I)-binding protein" evidence="1">
    <location>
        <begin position="20"/>
        <end position="146"/>
    </location>
</feature>
<dbReference type="InterPro" id="IPR036182">
    <property type="entry name" value="PCuAC_sf"/>
</dbReference>
<dbReference type="PANTHER" id="PTHR36302:SF1">
    <property type="entry name" value="COPPER CHAPERONE PCU(A)C"/>
    <property type="match status" value="1"/>
</dbReference>
<evidence type="ECO:0000313" key="2">
    <source>
        <dbReference type="EMBL" id="SFJ25970.1"/>
    </source>
</evidence>
<dbReference type="EMBL" id="FOQH01000022">
    <property type="protein sequence ID" value="SFJ25970.1"/>
    <property type="molecule type" value="Genomic_DNA"/>
</dbReference>
<dbReference type="InterPro" id="IPR058248">
    <property type="entry name" value="Lxx211020-like"/>
</dbReference>
<keyword evidence="1" id="KW-0732">Signal</keyword>
<dbReference type="Pfam" id="PF04314">
    <property type="entry name" value="PCuAC"/>
    <property type="match status" value="1"/>
</dbReference>
<dbReference type="PANTHER" id="PTHR36302">
    <property type="entry name" value="BLR7088 PROTEIN"/>
    <property type="match status" value="1"/>
</dbReference>